<dbReference type="EMBL" id="JADGJH010000759">
    <property type="protein sequence ID" value="KAJ3123108.1"/>
    <property type="molecule type" value="Genomic_DNA"/>
</dbReference>
<dbReference type="Proteomes" id="UP001211907">
    <property type="component" value="Unassembled WGS sequence"/>
</dbReference>
<dbReference type="InterPro" id="IPR050471">
    <property type="entry name" value="AB_hydrolase"/>
</dbReference>
<dbReference type="SUPFAM" id="SSF53474">
    <property type="entry name" value="alpha/beta-Hydrolases"/>
    <property type="match status" value="1"/>
</dbReference>
<dbReference type="AlphaFoldDB" id="A0AAD5XI42"/>
<dbReference type="InterPro" id="IPR000073">
    <property type="entry name" value="AB_hydrolase_1"/>
</dbReference>
<name>A0AAD5XI42_9FUNG</name>
<feature type="non-terminal residue" evidence="2">
    <location>
        <position position="343"/>
    </location>
</feature>
<keyword evidence="3" id="KW-1185">Reference proteome</keyword>
<proteinExistence type="predicted"/>
<accession>A0AAD5XI42</accession>
<organism evidence="2 3">
    <name type="scientific">Physocladia obscura</name>
    <dbReference type="NCBI Taxonomy" id="109957"/>
    <lineage>
        <taxon>Eukaryota</taxon>
        <taxon>Fungi</taxon>
        <taxon>Fungi incertae sedis</taxon>
        <taxon>Chytridiomycota</taxon>
        <taxon>Chytridiomycota incertae sedis</taxon>
        <taxon>Chytridiomycetes</taxon>
        <taxon>Chytridiales</taxon>
        <taxon>Chytriomycetaceae</taxon>
        <taxon>Physocladia</taxon>
    </lineage>
</organism>
<dbReference type="PANTHER" id="PTHR43433:SF5">
    <property type="entry name" value="AB HYDROLASE-1 DOMAIN-CONTAINING PROTEIN"/>
    <property type="match status" value="1"/>
</dbReference>
<feature type="domain" description="AB hydrolase-1" evidence="1">
    <location>
        <begin position="36"/>
        <end position="156"/>
    </location>
</feature>
<dbReference type="InterPro" id="IPR029058">
    <property type="entry name" value="AB_hydrolase_fold"/>
</dbReference>
<evidence type="ECO:0000259" key="1">
    <source>
        <dbReference type="Pfam" id="PF00561"/>
    </source>
</evidence>
<dbReference type="Pfam" id="PF00561">
    <property type="entry name" value="Abhydrolase_1"/>
    <property type="match status" value="1"/>
</dbReference>
<evidence type="ECO:0000313" key="2">
    <source>
        <dbReference type="EMBL" id="KAJ3123108.1"/>
    </source>
</evidence>
<dbReference type="PANTHER" id="PTHR43433">
    <property type="entry name" value="HYDROLASE, ALPHA/BETA FOLD FAMILY PROTEIN"/>
    <property type="match status" value="1"/>
</dbReference>
<dbReference type="Gene3D" id="3.40.50.1820">
    <property type="entry name" value="alpha/beta hydrolase"/>
    <property type="match status" value="1"/>
</dbReference>
<evidence type="ECO:0000313" key="3">
    <source>
        <dbReference type="Proteomes" id="UP001211907"/>
    </source>
</evidence>
<protein>
    <recommendedName>
        <fullName evidence="1">AB hydrolase-1 domain-containing protein</fullName>
    </recommendedName>
</protein>
<gene>
    <name evidence="2" type="ORF">HK100_011710</name>
</gene>
<sequence>MSWSPSPVLVSTLRILGKGTIRYYVFGSQSPTALQLIYLHGAPSSGQEPFCLQAAATDLGIRIVSLDRPGWGESSSDPSLTFESFAKDYVGALANHLGISRFVVVGISGGSRFALAVGRYLPQRVPLVVQIGTTGPDHGPWFSAWYRVKSGFAGRFGESVCKGLLSMDRAIMRVRLLALGGDVDTQGALKWFPVMDKDGTLHPPADPSGPPSKFGGVRAYLLSWMFSKPDMDAFRSQPHFANIFFEIAGIKSGLQGVWMDGLLQASSRAQFNVRDMRGSGVKILVLHGADDVNCPAWGAEKFKEVVDHEDLDLRIIAGEGHVSLPLRRPMDTLQIIKNLADTS</sequence>
<reference evidence="2" key="1">
    <citation type="submission" date="2020-05" db="EMBL/GenBank/DDBJ databases">
        <title>Phylogenomic resolution of chytrid fungi.</title>
        <authorList>
            <person name="Stajich J.E."/>
            <person name="Amses K."/>
            <person name="Simmons R."/>
            <person name="Seto K."/>
            <person name="Myers J."/>
            <person name="Bonds A."/>
            <person name="Quandt C.A."/>
            <person name="Barry K."/>
            <person name="Liu P."/>
            <person name="Grigoriev I."/>
            <person name="Longcore J.E."/>
            <person name="James T.Y."/>
        </authorList>
    </citation>
    <scope>NUCLEOTIDE SEQUENCE</scope>
    <source>
        <strain evidence="2">JEL0513</strain>
    </source>
</reference>
<comment type="caution">
    <text evidence="2">The sequence shown here is derived from an EMBL/GenBank/DDBJ whole genome shotgun (WGS) entry which is preliminary data.</text>
</comment>